<name>A0A9X2KKK3_9SPHN</name>
<dbReference type="EMBL" id="JAMLDX010000002">
    <property type="protein sequence ID" value="MCP3729461.1"/>
    <property type="molecule type" value="Genomic_DNA"/>
</dbReference>
<dbReference type="Pfam" id="PF06283">
    <property type="entry name" value="ThuA"/>
    <property type="match status" value="1"/>
</dbReference>
<dbReference type="PANTHER" id="PTHR40469">
    <property type="entry name" value="SECRETED GLYCOSYL HYDROLASE"/>
    <property type="match status" value="1"/>
</dbReference>
<accession>A0A9X2KKK3</accession>
<proteinExistence type="predicted"/>
<dbReference type="RefSeq" id="WP_254291448.1">
    <property type="nucleotide sequence ID" value="NZ_JAMLDX010000002.1"/>
</dbReference>
<evidence type="ECO:0000259" key="1">
    <source>
        <dbReference type="Pfam" id="PF06283"/>
    </source>
</evidence>
<dbReference type="Proteomes" id="UP001139451">
    <property type="component" value="Unassembled WGS sequence"/>
</dbReference>
<evidence type="ECO:0000313" key="2">
    <source>
        <dbReference type="EMBL" id="MCP3729461.1"/>
    </source>
</evidence>
<dbReference type="Gene3D" id="3.40.50.880">
    <property type="match status" value="1"/>
</dbReference>
<gene>
    <name evidence="2" type="ORF">M9978_03385</name>
</gene>
<sequence>MILRNLIALAALAAQVTPYTPPPRDPRNWPTPVMDSVPPALPRLRPGAVLVLSKTNGFRDPQQIAAAKTVLTTLVRSQSRDVFETENAAIVNPQDLARFSAIVFNSTSGDIFTPAQRAAFRSWVERGGGVVLLHGAGGDPDYAWRWWPETLIGAQFIGHTGRPKQFQQATIEVDRSHPATRSLPAKWVRTEEWYSFDRIPTGHGTRILATVDETSYDPFPERVRMGKPHPIVWARCIGRGRMFFSSLGHKAETYAEPLHQTLIAGAIRWAVRREARGCGR</sequence>
<dbReference type="InterPro" id="IPR029062">
    <property type="entry name" value="Class_I_gatase-like"/>
</dbReference>
<protein>
    <submittedName>
        <fullName evidence="2">ThuA domain-containing protein</fullName>
    </submittedName>
</protein>
<organism evidence="2 3">
    <name type="scientific">Sphingomonas tagetis</name>
    <dbReference type="NCBI Taxonomy" id="2949092"/>
    <lineage>
        <taxon>Bacteria</taxon>
        <taxon>Pseudomonadati</taxon>
        <taxon>Pseudomonadota</taxon>
        <taxon>Alphaproteobacteria</taxon>
        <taxon>Sphingomonadales</taxon>
        <taxon>Sphingomonadaceae</taxon>
        <taxon>Sphingomonas</taxon>
    </lineage>
</organism>
<dbReference type="SUPFAM" id="SSF52317">
    <property type="entry name" value="Class I glutamine amidotransferase-like"/>
    <property type="match status" value="1"/>
</dbReference>
<feature type="domain" description="ThuA-like" evidence="1">
    <location>
        <begin position="49"/>
        <end position="270"/>
    </location>
</feature>
<evidence type="ECO:0000313" key="3">
    <source>
        <dbReference type="Proteomes" id="UP001139451"/>
    </source>
</evidence>
<comment type="caution">
    <text evidence="2">The sequence shown here is derived from an EMBL/GenBank/DDBJ whole genome shotgun (WGS) entry which is preliminary data.</text>
</comment>
<dbReference type="InterPro" id="IPR029010">
    <property type="entry name" value="ThuA-like"/>
</dbReference>
<keyword evidence="3" id="KW-1185">Reference proteome</keyword>
<reference evidence="2" key="1">
    <citation type="submission" date="2022-05" db="EMBL/GenBank/DDBJ databases">
        <title>Sphingomonas sp. strain MG17 Genome sequencing and assembly.</title>
        <authorList>
            <person name="Kim I."/>
        </authorList>
    </citation>
    <scope>NUCLEOTIDE SEQUENCE</scope>
    <source>
        <strain evidence="2">MG17</strain>
    </source>
</reference>
<dbReference type="AlphaFoldDB" id="A0A9X2KKK3"/>
<dbReference type="PANTHER" id="PTHR40469:SF2">
    <property type="entry name" value="GALACTOSE-BINDING DOMAIN-LIKE SUPERFAMILY PROTEIN"/>
    <property type="match status" value="1"/>
</dbReference>